<keyword evidence="2 3" id="KW-1277">Toxin-antitoxin system</keyword>
<evidence type="ECO:0000256" key="3">
    <source>
        <dbReference type="RuleBase" id="RU368051"/>
    </source>
</evidence>
<dbReference type="InterPro" id="IPR024069">
    <property type="entry name" value="AF2212-like_dom_sf"/>
</dbReference>
<evidence type="ECO:0000256" key="2">
    <source>
        <dbReference type="ARBA" id="ARBA00022649"/>
    </source>
</evidence>
<dbReference type="EMBL" id="AP028907">
    <property type="protein sequence ID" value="BES81057.1"/>
    <property type="molecule type" value="Genomic_DNA"/>
</dbReference>
<dbReference type="Proteomes" id="UP001341135">
    <property type="component" value="Chromosome"/>
</dbReference>
<evidence type="ECO:0000256" key="1">
    <source>
        <dbReference type="ARBA" id="ARBA00006615"/>
    </source>
</evidence>
<comment type="function">
    <text evidence="3">Antitoxin component of a type II toxin-antitoxin (TA) system.</text>
</comment>
<dbReference type="Pfam" id="PF01954">
    <property type="entry name" value="AF2212-like"/>
    <property type="match status" value="1"/>
</dbReference>
<evidence type="ECO:0000313" key="4">
    <source>
        <dbReference type="EMBL" id="BES81057.1"/>
    </source>
</evidence>
<gene>
    <name evidence="4" type="ORF">PABY_06240</name>
</gene>
<organism evidence="4 5">
    <name type="scientific">Pyrodictium abyssi</name>
    <dbReference type="NCBI Taxonomy" id="54256"/>
    <lineage>
        <taxon>Archaea</taxon>
        <taxon>Thermoproteota</taxon>
        <taxon>Thermoprotei</taxon>
        <taxon>Desulfurococcales</taxon>
        <taxon>Pyrodictiaceae</taxon>
        <taxon>Pyrodictium</taxon>
    </lineage>
</organism>
<dbReference type="InterPro" id="IPR008203">
    <property type="entry name" value="AF2212-like"/>
</dbReference>
<name>A0ABN6ZLE7_9CREN</name>
<keyword evidence="5" id="KW-1185">Reference proteome</keyword>
<dbReference type="Gene3D" id="4.10.1150.10">
    <property type="entry name" value="AF2212/PG0164-like"/>
    <property type="match status" value="1"/>
</dbReference>
<dbReference type="SUPFAM" id="SSF141694">
    <property type="entry name" value="AF2212/PG0164-like"/>
    <property type="match status" value="1"/>
</dbReference>
<accession>A0ABN6ZLE7</accession>
<evidence type="ECO:0000313" key="5">
    <source>
        <dbReference type="Proteomes" id="UP001341135"/>
    </source>
</evidence>
<reference evidence="4 5" key="1">
    <citation type="submission" date="2023-09" db="EMBL/GenBank/DDBJ databases">
        <title>Pyrofollis japonicus gen. nov. sp. nov., a novel member of the family Pyrodictiaceae isolated from the Iheya North hydrothermal field.</title>
        <authorList>
            <person name="Miyazaki U."/>
            <person name="Sanari M."/>
            <person name="Tame A."/>
            <person name="Kitajima M."/>
            <person name="Okamoto A."/>
            <person name="Sawayama S."/>
            <person name="Miyazaki J."/>
            <person name="Takai K."/>
            <person name="Nakagawa S."/>
        </authorList>
    </citation>
    <scope>NUCLEOTIDE SEQUENCE [LARGE SCALE GENOMIC DNA]</scope>
    <source>
        <strain evidence="4 5">AV2</strain>
    </source>
</reference>
<sequence>MDAVGETVSRVIRARYEKGVLKPLEELGLEEGEEVEIVIRRRAYAKKLLGKYRVEGLPSDKHLLLDEVYGGEA</sequence>
<protein>
    <recommendedName>
        <fullName evidence="3">Antitoxin</fullName>
    </recommendedName>
</protein>
<dbReference type="GeneID" id="89288654"/>
<proteinExistence type="inferred from homology"/>
<comment type="similarity">
    <text evidence="1 3">Belongs to the UPF0165 family.</text>
</comment>
<dbReference type="RefSeq" id="WP_338251822.1">
    <property type="nucleotide sequence ID" value="NZ_AP028907.1"/>
</dbReference>